<dbReference type="Proteomes" id="UP001430919">
    <property type="component" value="Unassembled WGS sequence"/>
</dbReference>
<dbReference type="EMBL" id="JAJJMO010000001">
    <property type="protein sequence ID" value="MCC9070378.1"/>
    <property type="molecule type" value="Genomic_DNA"/>
</dbReference>
<name>A0ABS8MP11_9FLAO</name>
<accession>A0ABS8MP11</accession>
<comment type="caution">
    <text evidence="1">The sequence shown here is derived from an EMBL/GenBank/DDBJ whole genome shotgun (WGS) entry which is preliminary data.</text>
</comment>
<dbReference type="RefSeq" id="WP_229987113.1">
    <property type="nucleotide sequence ID" value="NZ_JAJJMO010000001.1"/>
</dbReference>
<dbReference type="InterPro" id="IPR025629">
    <property type="entry name" value="DUF4287"/>
</dbReference>
<keyword evidence="2" id="KW-1185">Reference proteome</keyword>
<protein>
    <submittedName>
        <fullName evidence="1">DUF4287 domain-containing protein</fullName>
    </submittedName>
</protein>
<reference evidence="1" key="1">
    <citation type="submission" date="2021-11" db="EMBL/GenBank/DDBJ databases">
        <title>Description of novel Flavobacterium species.</title>
        <authorList>
            <person name="Saticioglu I.B."/>
            <person name="Ay H."/>
            <person name="Altun S."/>
            <person name="Duman M."/>
        </authorList>
    </citation>
    <scope>NUCLEOTIDE SEQUENCE</scope>
    <source>
        <strain evidence="1">F-65</strain>
    </source>
</reference>
<evidence type="ECO:0000313" key="2">
    <source>
        <dbReference type="Proteomes" id="UP001430919"/>
    </source>
</evidence>
<dbReference type="Pfam" id="PF14117">
    <property type="entry name" value="DUF4287"/>
    <property type="match status" value="1"/>
</dbReference>
<evidence type="ECO:0000313" key="1">
    <source>
        <dbReference type="EMBL" id="MCC9070378.1"/>
    </source>
</evidence>
<organism evidence="1 2">
    <name type="scientific">Flavobacterium pisciphilum</name>
    <dbReference type="NCBI Taxonomy" id="2893755"/>
    <lineage>
        <taxon>Bacteria</taxon>
        <taxon>Pseudomonadati</taxon>
        <taxon>Bacteroidota</taxon>
        <taxon>Flavobacteriia</taxon>
        <taxon>Flavobacteriales</taxon>
        <taxon>Flavobacteriaceae</taxon>
        <taxon>Flavobacterium</taxon>
    </lineage>
</organism>
<sequence length="76" mass="8309">MSFQAYLKTIKEKTGNGPAEFRALAEQKGFTSSGKLTPTTKAGDITNWLKEDFELGQGHGMAIYALLKGIKDENSK</sequence>
<gene>
    <name evidence="1" type="ORF">LNQ49_02010</name>
</gene>
<proteinExistence type="predicted"/>